<dbReference type="GO" id="GO:0016787">
    <property type="term" value="F:hydrolase activity"/>
    <property type="evidence" value="ECO:0007669"/>
    <property type="project" value="UniProtKB-KW"/>
</dbReference>
<dbReference type="EMBL" id="FOAT01000012">
    <property type="protein sequence ID" value="SEL13954.1"/>
    <property type="molecule type" value="Genomic_DNA"/>
</dbReference>
<evidence type="ECO:0008006" key="4">
    <source>
        <dbReference type="Google" id="ProtNLM"/>
    </source>
</evidence>
<evidence type="ECO:0000256" key="1">
    <source>
        <dbReference type="ARBA" id="ARBA00022801"/>
    </source>
</evidence>
<name>A0A1H7MRV9_RUMAL</name>
<dbReference type="Proteomes" id="UP000186015">
    <property type="component" value="Unassembled WGS sequence"/>
</dbReference>
<dbReference type="Gene3D" id="3.90.320.10">
    <property type="match status" value="1"/>
</dbReference>
<organism evidence="2 3">
    <name type="scientific">Ruminococcus albus</name>
    <dbReference type="NCBI Taxonomy" id="1264"/>
    <lineage>
        <taxon>Bacteria</taxon>
        <taxon>Bacillati</taxon>
        <taxon>Bacillota</taxon>
        <taxon>Clostridia</taxon>
        <taxon>Eubacteriales</taxon>
        <taxon>Oscillospiraceae</taxon>
        <taxon>Ruminococcus</taxon>
    </lineage>
</organism>
<evidence type="ECO:0000313" key="3">
    <source>
        <dbReference type="Proteomes" id="UP000186015"/>
    </source>
</evidence>
<dbReference type="AlphaFoldDB" id="A0A1H7MRV9"/>
<dbReference type="RefSeq" id="WP_074834409.1">
    <property type="nucleotide sequence ID" value="NZ_FOAT01000012.1"/>
</dbReference>
<evidence type="ECO:0000313" key="2">
    <source>
        <dbReference type="EMBL" id="SEL13954.1"/>
    </source>
</evidence>
<dbReference type="InterPro" id="IPR011604">
    <property type="entry name" value="PDDEXK-like_dom_sf"/>
</dbReference>
<sequence length="407" mass="44679">MAGTHAFLSASSAHRWLNCTAAPSFEAQFPKTTSAYADEGTLAHSICEIYAKRKFGVNLDRKKINAELAKLKRAEYYDPEMLETATTYVEYLVEKAMSFPNSPYVVQEIKVDFSDYVPQGFGTCDCVMIGDGKLHITDYKHGKGVKVEAVGNPQMRLYALGALKHFGAIFGDTIKTVSMGICQPRISEYPSEEEMTVDELRAWGESIKPLADAAYNGRGEYHSGAWCKFCRGKAQCKARADANSALADFKDFITPDKVAPEIAKLPQEARAALGVPNMLTDEEIGSLLKQGAELVKWYSDLQEYALGAILEGKTVPGFKVVAGKSARAFSDEAKVFELLRNVGYTDEQLMEHKPKTLAGLEKVIGKKQFGALLSDYIIKPMGKPTLVDESDKREPYNAAAADFAGVT</sequence>
<protein>
    <recommendedName>
        <fullName evidence="4">DUF2800 domain-containing protein</fullName>
    </recommendedName>
</protein>
<keyword evidence="1" id="KW-0378">Hydrolase</keyword>
<dbReference type="OrthoDB" id="9766061at2"/>
<reference evidence="2 3" key="1">
    <citation type="submission" date="2016-10" db="EMBL/GenBank/DDBJ databases">
        <authorList>
            <person name="de Groot N.N."/>
        </authorList>
    </citation>
    <scope>NUCLEOTIDE SEQUENCE [LARGE SCALE GENOMIC DNA]</scope>
    <source>
        <strain evidence="2 3">KH2T6</strain>
    </source>
</reference>
<dbReference type="InterPro" id="IPR021229">
    <property type="entry name" value="DUF2800"/>
</dbReference>
<dbReference type="Pfam" id="PF10926">
    <property type="entry name" value="DUF2800"/>
    <property type="match status" value="1"/>
</dbReference>
<proteinExistence type="predicted"/>
<accession>A0A1H7MRV9</accession>
<gene>
    <name evidence="2" type="ORF">SAMN05216469_112120</name>
</gene>